<accession>U3TGC3</accession>
<dbReference type="Gene3D" id="3.30.230.70">
    <property type="entry name" value="GHMP Kinase, N-terminal domain"/>
    <property type="match status" value="1"/>
</dbReference>
<keyword evidence="12" id="KW-1185">Reference proteome</keyword>
<dbReference type="eggNOG" id="arCOG01575">
    <property type="taxonomic scope" value="Archaea"/>
</dbReference>
<sequence length="246" mass="26904">MAGPVPEGVELLRDGRRHDGRLPEDLRPIRMQVGILNNADGSALVEFGRTRVLAAVYGPREPHQRFYILPDRAALRVRYHMAPFSTDERKSPAPSRREIELSKVVREALEPVVLAEEFPRTVIDVFLEVLQADGGTRTAAVTAASLALADAGIPMRALVGGVAVGKIQGVLVVDVDELEDMYGEADMPVAAAPDIGEITLLQLNGVLTREEFRTALSMALRAIDRVVEFEKEAIRRTYLEVGGGQE</sequence>
<evidence type="ECO:0000313" key="11">
    <source>
        <dbReference type="EMBL" id="BAN90379.1"/>
    </source>
</evidence>
<dbReference type="InterPro" id="IPR027408">
    <property type="entry name" value="PNPase/RNase_PH_dom_sf"/>
</dbReference>
<evidence type="ECO:0000256" key="2">
    <source>
        <dbReference type="ARBA" id="ARBA00022490"/>
    </source>
</evidence>
<dbReference type="Pfam" id="PF01138">
    <property type="entry name" value="RNase_PH"/>
    <property type="match status" value="1"/>
</dbReference>
<dbReference type="SUPFAM" id="SSF55666">
    <property type="entry name" value="Ribonuclease PH domain 2-like"/>
    <property type="match status" value="1"/>
</dbReference>
<comment type="subcellular location">
    <subcellularLocation>
        <location evidence="1 8">Cytoplasm</location>
    </subcellularLocation>
</comment>
<feature type="domain" description="Exoribonuclease phosphorolytic" evidence="9">
    <location>
        <begin position="26"/>
        <end position="154"/>
    </location>
</feature>
<keyword evidence="5 8" id="KW-0271">Exosome</keyword>
<dbReference type="FunFam" id="3.30.230.70:FF:000004">
    <property type="entry name" value="Exosome complex component Rrp41"/>
    <property type="match status" value="1"/>
</dbReference>
<dbReference type="GO" id="GO:0000175">
    <property type="term" value="F:3'-5'-RNA exonuclease activity"/>
    <property type="evidence" value="ECO:0007669"/>
    <property type="project" value="UniProtKB-UniRule"/>
</dbReference>
<dbReference type="EMBL" id="AP012489">
    <property type="protein sequence ID" value="BAN90379.1"/>
    <property type="molecule type" value="Genomic_DNA"/>
</dbReference>
<feature type="domain" description="Exoribonuclease phosphorolytic" evidence="10">
    <location>
        <begin position="158"/>
        <end position="221"/>
    </location>
</feature>
<evidence type="ECO:0000256" key="3">
    <source>
        <dbReference type="ARBA" id="ARBA00022722"/>
    </source>
</evidence>
<dbReference type="GeneID" id="17110278"/>
<evidence type="ECO:0000256" key="5">
    <source>
        <dbReference type="ARBA" id="ARBA00022835"/>
    </source>
</evidence>
<comment type="similarity">
    <text evidence="8">Belongs to the RNase PH family. Rrp41 subfamily.</text>
</comment>
<evidence type="ECO:0000259" key="10">
    <source>
        <dbReference type="Pfam" id="PF03725"/>
    </source>
</evidence>
<evidence type="ECO:0000256" key="7">
    <source>
        <dbReference type="ARBA" id="ARBA00062149"/>
    </source>
</evidence>
<dbReference type="Pfam" id="PF03725">
    <property type="entry name" value="RNase_PH_C"/>
    <property type="match status" value="1"/>
</dbReference>
<dbReference type="PANTHER" id="PTHR11953:SF0">
    <property type="entry name" value="EXOSOME COMPLEX COMPONENT RRP41"/>
    <property type="match status" value="1"/>
</dbReference>
<organism evidence="11 12">
    <name type="scientific">Aeropyrum camini SY1 = JCM 12091</name>
    <dbReference type="NCBI Taxonomy" id="1198449"/>
    <lineage>
        <taxon>Archaea</taxon>
        <taxon>Thermoproteota</taxon>
        <taxon>Thermoprotei</taxon>
        <taxon>Desulfurococcales</taxon>
        <taxon>Desulfurococcaceae</taxon>
        <taxon>Aeropyrum</taxon>
    </lineage>
</organism>
<dbReference type="InterPro" id="IPR001247">
    <property type="entry name" value="ExoRNase_PH_dom1"/>
</dbReference>
<dbReference type="SUPFAM" id="SSF54211">
    <property type="entry name" value="Ribosomal protein S5 domain 2-like"/>
    <property type="match status" value="1"/>
</dbReference>
<dbReference type="CDD" id="cd11366">
    <property type="entry name" value="RNase_PH_archRRP41"/>
    <property type="match status" value="1"/>
</dbReference>
<dbReference type="PANTHER" id="PTHR11953">
    <property type="entry name" value="EXOSOME COMPLEX COMPONENT"/>
    <property type="match status" value="1"/>
</dbReference>
<dbReference type="GO" id="GO:0016075">
    <property type="term" value="P:rRNA catabolic process"/>
    <property type="evidence" value="ECO:0007669"/>
    <property type="project" value="TreeGrafter"/>
</dbReference>
<keyword evidence="3 8" id="KW-0540">Nuclease</keyword>
<gene>
    <name evidence="8" type="primary">rrp41</name>
    <name evidence="11" type="ORF">ACAM_0910</name>
</gene>
<dbReference type="InterPro" id="IPR015847">
    <property type="entry name" value="ExoRNase_PH_dom2"/>
</dbReference>
<proteinExistence type="inferred from homology"/>
<dbReference type="KEGG" id="acj:ACAM_0910"/>
<dbReference type="GO" id="GO:0010467">
    <property type="term" value="P:gene expression"/>
    <property type="evidence" value="ECO:0007669"/>
    <property type="project" value="UniProtKB-ARBA"/>
</dbReference>
<evidence type="ECO:0000256" key="1">
    <source>
        <dbReference type="ARBA" id="ARBA00004496"/>
    </source>
</evidence>
<evidence type="ECO:0000256" key="8">
    <source>
        <dbReference type="HAMAP-Rule" id="MF_00591"/>
    </source>
</evidence>
<dbReference type="InterPro" id="IPR011807">
    <property type="entry name" value="Rrp41"/>
</dbReference>
<name>U3TGC3_9CREN</name>
<dbReference type="InterPro" id="IPR020568">
    <property type="entry name" value="Ribosomal_Su5_D2-typ_SF"/>
</dbReference>
<evidence type="ECO:0000313" key="12">
    <source>
        <dbReference type="Proteomes" id="UP000016887"/>
    </source>
</evidence>
<dbReference type="PATRIC" id="fig|1198449.6.peg.918"/>
<dbReference type="GO" id="GO:0003723">
    <property type="term" value="F:RNA binding"/>
    <property type="evidence" value="ECO:0007669"/>
    <property type="project" value="TreeGrafter"/>
</dbReference>
<dbReference type="HAMAP" id="MF_00591">
    <property type="entry name" value="Exosome_Rrp41"/>
    <property type="match status" value="1"/>
</dbReference>
<dbReference type="GO" id="GO:0000177">
    <property type="term" value="C:cytoplasmic exosome (RNase complex)"/>
    <property type="evidence" value="ECO:0007669"/>
    <property type="project" value="TreeGrafter"/>
</dbReference>
<reference evidence="11 12" key="1">
    <citation type="journal article" date="2013" name="Appl. Environ. Microbiol.">
        <title>Variation of the Virus-Related Elements within Syntenic Genomes of the Hyperthermophilic Archaeon Aeropyrum.</title>
        <authorList>
            <person name="Daifuku T."/>
            <person name="Yoshida T."/>
            <person name="Kitamura T."/>
            <person name="Kawaichi S."/>
            <person name="Inoue T."/>
            <person name="Nomura K."/>
            <person name="Yoshida Y."/>
            <person name="Kuno S."/>
            <person name="Sako Y."/>
        </authorList>
    </citation>
    <scope>NUCLEOTIDE SEQUENCE [LARGE SCALE GENOMIC DNA]</scope>
    <source>
        <strain evidence="11 12">SY1</strain>
    </source>
</reference>
<keyword evidence="2 8" id="KW-0963">Cytoplasm</keyword>
<keyword evidence="6 8" id="KW-0269">Exonuclease</keyword>
<dbReference type="InterPro" id="IPR050080">
    <property type="entry name" value="RNase_PH"/>
</dbReference>
<dbReference type="InterPro" id="IPR036345">
    <property type="entry name" value="ExoRNase_PH_dom2_sf"/>
</dbReference>
<dbReference type="NCBIfam" id="TIGR02065">
    <property type="entry name" value="ECX1"/>
    <property type="match status" value="1"/>
</dbReference>
<comment type="subunit">
    <text evidence="7 8">Component of the archaeal exosome complex. Forms a hexameric ring-like arrangement composed of 3 Rrp41-Rrp42 heterodimers. The hexameric ring associates with a trimer of Rrp4 and/or Csl4 subunits.</text>
</comment>
<evidence type="ECO:0000256" key="4">
    <source>
        <dbReference type="ARBA" id="ARBA00022801"/>
    </source>
</evidence>
<dbReference type="RefSeq" id="WP_022541652.1">
    <property type="nucleotide sequence ID" value="NC_022521.1"/>
</dbReference>
<comment type="function">
    <text evidence="8">Catalytic component of the exosome, which is a complex involved in RNA degradation. Has 3'-&gt;5' exoribonuclease activity. Can also synthesize heteropolymeric RNA-tails.</text>
</comment>
<dbReference type="STRING" id="1198449.ACAM_0910"/>
<dbReference type="AlphaFoldDB" id="U3TGC3"/>
<protein>
    <recommendedName>
        <fullName evidence="8">Exosome complex component Rrp41</fullName>
        <ecNumber evidence="8">3.1.13.-</ecNumber>
    </recommendedName>
</protein>
<evidence type="ECO:0000259" key="9">
    <source>
        <dbReference type="Pfam" id="PF01138"/>
    </source>
</evidence>
<dbReference type="GO" id="GO:0000956">
    <property type="term" value="P:nuclear-transcribed mRNA catabolic process"/>
    <property type="evidence" value="ECO:0007669"/>
    <property type="project" value="UniProtKB-ARBA"/>
</dbReference>
<keyword evidence="4 8" id="KW-0378">Hydrolase</keyword>
<dbReference type="EC" id="3.1.13.-" evidence="8"/>
<dbReference type="Proteomes" id="UP000016887">
    <property type="component" value="Chromosome"/>
</dbReference>
<evidence type="ECO:0000256" key="6">
    <source>
        <dbReference type="ARBA" id="ARBA00022839"/>
    </source>
</evidence>